<dbReference type="VEuPathDB" id="FungiDB:FUN_018875"/>
<dbReference type="Proteomes" id="UP000234323">
    <property type="component" value="Unassembled WGS sequence"/>
</dbReference>
<dbReference type="VEuPathDB" id="FungiDB:FUN_018016"/>
<reference evidence="1 2" key="1">
    <citation type="submission" date="2015-10" db="EMBL/GenBank/DDBJ databases">
        <title>Genome analyses suggest a sexual origin of heterokaryosis in a supposedly ancient asexual fungus.</title>
        <authorList>
            <person name="Ropars J."/>
            <person name="Sedzielewska K."/>
            <person name="Noel J."/>
            <person name="Charron P."/>
            <person name="Farinelli L."/>
            <person name="Marton T."/>
            <person name="Kruger M."/>
            <person name="Pelin A."/>
            <person name="Brachmann A."/>
            <person name="Corradi N."/>
        </authorList>
    </citation>
    <scope>NUCLEOTIDE SEQUENCE [LARGE SCALE GENOMIC DNA]</scope>
    <source>
        <strain evidence="1 2">A4</strain>
    </source>
</reference>
<dbReference type="AlphaFoldDB" id="A0A2I1GUH8"/>
<gene>
    <name evidence="1" type="ORF">RhiirA4_466710</name>
</gene>
<dbReference type="VEuPathDB" id="FungiDB:FUN_004163"/>
<accession>A0A2I1GUH8</accession>
<protein>
    <submittedName>
        <fullName evidence="1">Uncharacterized protein</fullName>
    </submittedName>
</protein>
<comment type="caution">
    <text evidence="1">The sequence shown here is derived from an EMBL/GenBank/DDBJ whole genome shotgun (WGS) entry which is preliminary data.</text>
</comment>
<evidence type="ECO:0000313" key="2">
    <source>
        <dbReference type="Proteomes" id="UP000234323"/>
    </source>
</evidence>
<evidence type="ECO:0000313" key="1">
    <source>
        <dbReference type="EMBL" id="PKY50303.1"/>
    </source>
</evidence>
<proteinExistence type="predicted"/>
<name>A0A2I1GUH8_9GLOM</name>
<organism evidence="1 2">
    <name type="scientific">Rhizophagus irregularis</name>
    <dbReference type="NCBI Taxonomy" id="588596"/>
    <lineage>
        <taxon>Eukaryota</taxon>
        <taxon>Fungi</taxon>
        <taxon>Fungi incertae sedis</taxon>
        <taxon>Mucoromycota</taxon>
        <taxon>Glomeromycotina</taxon>
        <taxon>Glomeromycetes</taxon>
        <taxon>Glomerales</taxon>
        <taxon>Glomeraceae</taxon>
        <taxon>Rhizophagus</taxon>
    </lineage>
</organism>
<keyword evidence="2" id="KW-1185">Reference proteome</keyword>
<dbReference type="EMBL" id="LLXI01000854">
    <property type="protein sequence ID" value="PKY50303.1"/>
    <property type="molecule type" value="Genomic_DNA"/>
</dbReference>
<sequence length="550" mass="63439">MDDLELTTKLGDIHLAIILYLGRRKEQYNNELQNNFIKELLENIQVSKQSISTQITRPNLDNHFAVPLNSTNFDNIIVAAPIHNKLIESNHVAAQTVTYNQPLPKMGKHQTDKNHIMSNRKWKKKWVVPDINEINDDITTQIYNSNQFMEGIETLSSINEESINRSPLLNQDIEMAENESTDVHLCNITNYNRPDNHTNDHNTDDIVLVMDKCNFNTSNYDKLIKEDALWIKTRDENKATNTVFLTVNNDNSRQILKNTWSIMIKQHLYIIAPTTVSAKDLMDCEKFYRFDPVHSMEKVIEVLTLHKSMHAFHQTDEKIIVEFKAAGDLYNTCAYPIYFADFQIRGTPRSTDWIMRDDKLKKSHSKRPLHNIPFSHRSNDDIDISLPITTNTQLDLTNRLQESSNMTISEKRIISSKLAITYNRSSKTGSNRISLKFNRFSPFSSAKRNLEEVMPKLTAIQGNPGNDSNILVPNISPDHPYMSDTNDSCLQDIYTFINRTARQFTNNTINPYVSTRITSHNINEILTFLQKLDVLLTWASNKHINNLLAI</sequence>